<feature type="region of interest" description="Disordered" evidence="1">
    <location>
        <begin position="32"/>
        <end position="59"/>
    </location>
</feature>
<organism evidence="3">
    <name type="scientific">Melampsora larici-populina (strain 98AG31 / pathotype 3-4-7)</name>
    <name type="common">Poplar leaf rust fungus</name>
    <dbReference type="NCBI Taxonomy" id="747676"/>
    <lineage>
        <taxon>Eukaryota</taxon>
        <taxon>Fungi</taxon>
        <taxon>Dikarya</taxon>
        <taxon>Basidiomycota</taxon>
        <taxon>Pucciniomycotina</taxon>
        <taxon>Pucciniomycetes</taxon>
        <taxon>Pucciniales</taxon>
        <taxon>Melampsoraceae</taxon>
        <taxon>Melampsora</taxon>
    </lineage>
</organism>
<reference evidence="3" key="1">
    <citation type="journal article" date="2011" name="Proc. Natl. Acad. Sci. U.S.A.">
        <title>Obligate biotrophy features unraveled by the genomic analysis of rust fungi.</title>
        <authorList>
            <person name="Duplessis S."/>
            <person name="Cuomo C.A."/>
            <person name="Lin Y.-C."/>
            <person name="Aerts A."/>
            <person name="Tisserant E."/>
            <person name="Veneault-Fourrey C."/>
            <person name="Joly D.L."/>
            <person name="Hacquard S."/>
            <person name="Amselem J."/>
            <person name="Cantarel B.L."/>
            <person name="Chiu R."/>
            <person name="Coutinho P.M."/>
            <person name="Feau N."/>
            <person name="Field M."/>
            <person name="Frey P."/>
            <person name="Gelhaye E."/>
            <person name="Goldberg J."/>
            <person name="Grabherr M.G."/>
            <person name="Kodira C.D."/>
            <person name="Kohler A."/>
            <person name="Kuees U."/>
            <person name="Lindquist E.A."/>
            <person name="Lucas S.M."/>
            <person name="Mago R."/>
            <person name="Mauceli E."/>
            <person name="Morin E."/>
            <person name="Murat C."/>
            <person name="Pangilinan J.L."/>
            <person name="Park R."/>
            <person name="Pearson M."/>
            <person name="Quesneville H."/>
            <person name="Rouhier N."/>
            <person name="Sakthikumar S."/>
            <person name="Salamov A.A."/>
            <person name="Schmutz J."/>
            <person name="Selles B."/>
            <person name="Shapiro H."/>
            <person name="Tanguay P."/>
            <person name="Tuskan G.A."/>
            <person name="Henrissat B."/>
            <person name="Van de Peer Y."/>
            <person name="Rouze P."/>
            <person name="Ellis J.G."/>
            <person name="Dodds P.N."/>
            <person name="Schein J.E."/>
            <person name="Zhong S."/>
            <person name="Hamelin R.C."/>
            <person name="Grigoriev I.V."/>
            <person name="Szabo L.J."/>
            <person name="Martin F."/>
        </authorList>
    </citation>
    <scope>NUCLEOTIDE SEQUENCE [LARGE SCALE GENOMIC DNA]</scope>
    <source>
        <strain evidence="3">98AG31 / pathotype 3-4-7</strain>
    </source>
</reference>
<keyword evidence="3" id="KW-1185">Reference proteome</keyword>
<dbReference type="VEuPathDB" id="FungiDB:MELLADRAFT_70112"/>
<feature type="compositionally biased region" description="Basic and acidic residues" evidence="1">
    <location>
        <begin position="38"/>
        <end position="59"/>
    </location>
</feature>
<dbReference type="HOGENOM" id="CLU_1835606_0_0_1"/>
<dbReference type="AlphaFoldDB" id="F4SDM0"/>
<evidence type="ECO:0000313" key="3">
    <source>
        <dbReference type="Proteomes" id="UP000001072"/>
    </source>
</evidence>
<proteinExistence type="predicted"/>
<dbReference type="GeneID" id="18931425"/>
<accession>F4SDM0</accession>
<dbReference type="InParanoid" id="F4SDM0"/>
<evidence type="ECO:0000313" key="2">
    <source>
        <dbReference type="EMBL" id="EGF97258.1"/>
    </source>
</evidence>
<name>F4SDM0_MELLP</name>
<protein>
    <submittedName>
        <fullName evidence="2">Uncharacterized protein</fullName>
    </submittedName>
</protein>
<sequence>MSIFAIETKKKSCTTVSEVIILDVGATAEADKGPLLPKQKDTDHDLEGDKVEVATPEYDKDTKETTFTTDAFHTSKSRNQTNCFNVLIGQPFLKLTKHLEGDESTGFIVIPEFHGLKAHLASWAKGLQIEEDLLPMIVSM</sequence>
<dbReference type="RefSeq" id="XP_007419474.1">
    <property type="nucleotide sequence ID" value="XM_007419412.1"/>
</dbReference>
<gene>
    <name evidence="2" type="ORF">MELLADRAFT_70112</name>
</gene>
<dbReference type="EMBL" id="GL883269">
    <property type="protein sequence ID" value="EGF97258.1"/>
    <property type="molecule type" value="Genomic_DNA"/>
</dbReference>
<evidence type="ECO:0000256" key="1">
    <source>
        <dbReference type="SAM" id="MobiDB-lite"/>
    </source>
</evidence>
<dbReference type="KEGG" id="mlr:MELLADRAFT_70112"/>
<dbReference type="Proteomes" id="UP000001072">
    <property type="component" value="Unassembled WGS sequence"/>
</dbReference>